<keyword evidence="5 7" id="KW-1133">Transmembrane helix</keyword>
<gene>
    <name evidence="8" type="ORF">MBELCI_2216</name>
</gene>
<dbReference type="Proteomes" id="UP000016566">
    <property type="component" value="Unassembled WGS sequence"/>
</dbReference>
<dbReference type="PANTHER" id="PTHR30462">
    <property type="entry name" value="INTERMEMBRANE TRANSPORT PROTEIN PQIB-RELATED"/>
    <property type="match status" value="1"/>
</dbReference>
<dbReference type="eggNOG" id="COG2995">
    <property type="taxonomic scope" value="Bacteria"/>
</dbReference>
<comment type="caution">
    <text evidence="8">The sequence shown here is derived from an EMBL/GenBank/DDBJ whole genome shotgun (WGS) entry which is preliminary data.</text>
</comment>
<sequence>MARAHQRGGGMSGTVTDTPAITAREARLVACTRCTRVWPAETARCGRCGKALVSRDGHSLSRVWAWWVAGVLCYIPANLYPMLRTQVLFTVSEDTIVEGAIELATHGAPVVALIILIASVAIPMGKFAAIAWLAISVSAVAAATPHARHRLYEIVEYIGRWSMIDVFVVAILTALVQLNLAASIKPGPAALAFALSVIFTMLSAQAFDPRLIWDRADDDRHDRAARA</sequence>
<keyword evidence="2" id="KW-1003">Cell membrane</keyword>
<feature type="transmembrane region" description="Helical" evidence="7">
    <location>
        <begin position="189"/>
        <end position="207"/>
    </location>
</feature>
<reference evidence="8" key="1">
    <citation type="journal article" date="2013" name="Genome Announc.">
        <title>Draft Genome Sequence of Loktanella cinnabarina LL-001T, Isolated from Deep-Sea Floor Sediment.</title>
        <authorList>
            <person name="Nishi S."/>
            <person name="Tsubouchi T."/>
            <person name="Takaki Y."/>
            <person name="Koyanagi R."/>
            <person name="Satoh N."/>
            <person name="Maruyama T."/>
            <person name="Hatada Y."/>
        </authorList>
    </citation>
    <scope>NUCLEOTIDE SEQUENCE [LARGE SCALE GENOMIC DNA]</scope>
    <source>
        <strain evidence="8">LL-001</strain>
    </source>
</reference>
<comment type="subcellular location">
    <subcellularLocation>
        <location evidence="1">Cell inner membrane</location>
    </subcellularLocation>
</comment>
<keyword evidence="6 7" id="KW-0472">Membrane</keyword>
<evidence type="ECO:0000256" key="1">
    <source>
        <dbReference type="ARBA" id="ARBA00004533"/>
    </source>
</evidence>
<feature type="transmembrane region" description="Helical" evidence="7">
    <location>
        <begin position="103"/>
        <end position="122"/>
    </location>
</feature>
<evidence type="ECO:0000313" key="9">
    <source>
        <dbReference type="Proteomes" id="UP000016566"/>
    </source>
</evidence>
<evidence type="ECO:0000313" key="8">
    <source>
        <dbReference type="EMBL" id="GAD56164.1"/>
    </source>
</evidence>
<evidence type="ECO:0000256" key="3">
    <source>
        <dbReference type="ARBA" id="ARBA00022519"/>
    </source>
</evidence>
<evidence type="ECO:0000256" key="7">
    <source>
        <dbReference type="SAM" id="Phobius"/>
    </source>
</evidence>
<keyword evidence="3" id="KW-0997">Cell inner membrane</keyword>
<dbReference type="PANTHER" id="PTHR30462:SF3">
    <property type="entry name" value="INTERMEMBRANE TRANSPORT PROTEIN PQIA"/>
    <property type="match status" value="1"/>
</dbReference>
<feature type="transmembrane region" description="Helical" evidence="7">
    <location>
        <begin position="159"/>
        <end position="182"/>
    </location>
</feature>
<dbReference type="STRING" id="1337093.MBELCI_2216"/>
<dbReference type="InterPro" id="IPR007498">
    <property type="entry name" value="PqiA-like"/>
</dbReference>
<dbReference type="GO" id="GO:0005886">
    <property type="term" value="C:plasma membrane"/>
    <property type="evidence" value="ECO:0007669"/>
    <property type="project" value="UniProtKB-SubCell"/>
</dbReference>
<evidence type="ECO:0000256" key="2">
    <source>
        <dbReference type="ARBA" id="ARBA00022475"/>
    </source>
</evidence>
<keyword evidence="9" id="KW-1185">Reference proteome</keyword>
<dbReference type="AlphaFoldDB" id="U3AEQ4"/>
<dbReference type="InterPro" id="IPR051800">
    <property type="entry name" value="PqiA-PqiB_transport"/>
</dbReference>
<dbReference type="Pfam" id="PF04403">
    <property type="entry name" value="PqiA"/>
    <property type="match status" value="1"/>
</dbReference>
<feature type="transmembrane region" description="Helical" evidence="7">
    <location>
        <begin position="64"/>
        <end position="83"/>
    </location>
</feature>
<keyword evidence="4 7" id="KW-0812">Transmembrane</keyword>
<feature type="transmembrane region" description="Helical" evidence="7">
    <location>
        <begin position="129"/>
        <end position="147"/>
    </location>
</feature>
<evidence type="ECO:0000256" key="5">
    <source>
        <dbReference type="ARBA" id="ARBA00022989"/>
    </source>
</evidence>
<accession>U3AEQ4</accession>
<name>U3AEQ4_9RHOB</name>
<evidence type="ECO:0000256" key="6">
    <source>
        <dbReference type="ARBA" id="ARBA00023136"/>
    </source>
</evidence>
<evidence type="ECO:0000256" key="4">
    <source>
        <dbReference type="ARBA" id="ARBA00022692"/>
    </source>
</evidence>
<dbReference type="EMBL" id="BATB01000029">
    <property type="protein sequence ID" value="GAD56164.1"/>
    <property type="molecule type" value="Genomic_DNA"/>
</dbReference>
<organism evidence="8 9">
    <name type="scientific">Limimaricola cinnabarinus LL-001</name>
    <dbReference type="NCBI Taxonomy" id="1337093"/>
    <lineage>
        <taxon>Bacteria</taxon>
        <taxon>Pseudomonadati</taxon>
        <taxon>Pseudomonadota</taxon>
        <taxon>Alphaproteobacteria</taxon>
        <taxon>Rhodobacterales</taxon>
        <taxon>Paracoccaceae</taxon>
        <taxon>Limimaricola</taxon>
    </lineage>
</organism>
<proteinExistence type="predicted"/>
<protein>
    <submittedName>
        <fullName evidence="8">Paraquat-inducible protein A</fullName>
    </submittedName>
</protein>